<dbReference type="EMBL" id="JACWMW010000003">
    <property type="protein sequence ID" value="MBD1386808.1"/>
    <property type="molecule type" value="Genomic_DNA"/>
</dbReference>
<name>A0ABR7X8B2_9SPHI</name>
<evidence type="ECO:0000313" key="1">
    <source>
        <dbReference type="EMBL" id="MBD1386808.1"/>
    </source>
</evidence>
<dbReference type="InterPro" id="IPR032522">
    <property type="entry name" value="DUF4961"/>
</dbReference>
<evidence type="ECO:0000313" key="2">
    <source>
        <dbReference type="Proteomes" id="UP000618754"/>
    </source>
</evidence>
<accession>A0ABR7X8B2</accession>
<keyword evidence="2" id="KW-1185">Reference proteome</keyword>
<organism evidence="1 2">
    <name type="scientific">Mucilaginibacter rigui</name>
    <dbReference type="NCBI Taxonomy" id="534635"/>
    <lineage>
        <taxon>Bacteria</taxon>
        <taxon>Pseudomonadati</taxon>
        <taxon>Bacteroidota</taxon>
        <taxon>Sphingobacteriia</taxon>
        <taxon>Sphingobacteriales</taxon>
        <taxon>Sphingobacteriaceae</taxon>
        <taxon>Mucilaginibacter</taxon>
    </lineage>
</organism>
<comment type="caution">
    <text evidence="1">The sequence shown here is derived from an EMBL/GenBank/DDBJ whole genome shotgun (WGS) entry which is preliminary data.</text>
</comment>
<dbReference type="Proteomes" id="UP000618754">
    <property type="component" value="Unassembled WGS sequence"/>
</dbReference>
<dbReference type="RefSeq" id="WP_191176632.1">
    <property type="nucleotide sequence ID" value="NZ_JACWMW010000003.1"/>
</dbReference>
<dbReference type="Pfam" id="PF16328">
    <property type="entry name" value="DUF4961"/>
    <property type="match status" value="1"/>
</dbReference>
<reference evidence="1 2" key="1">
    <citation type="submission" date="2020-09" db="EMBL/GenBank/DDBJ databases">
        <title>Novel species of Mucilaginibacter isolated from a glacier on the Tibetan Plateau.</title>
        <authorList>
            <person name="Liu Q."/>
            <person name="Xin Y.-H."/>
        </authorList>
    </citation>
    <scope>NUCLEOTIDE SEQUENCE [LARGE SCALE GENOMIC DNA]</scope>
    <source>
        <strain evidence="1 2">CGMCC 1.13878</strain>
    </source>
</reference>
<sequence length="332" mass="36369">MIKYLRNTRKKLPRYVFLAALILFLSNCDFIINSITQPLTANVGEEITTVLDANFNVDGGPYTKRIVIGILAPKSWKIGENTKITFSGDKGTGTMVPIPASEVAASAKNGENWATRMKNKLGIGPNFIDDMEWVPFQTAESLTANINEKANAKFQIKMKVGIDGQNTSVRLGYVVCNKDDGLADDTPNLWPVKYANCLEVSGGTGDLIDFCNPSLAVLSPVKVLDNDFESITFDNTVTTTALKDVQNIYLCATAHTSDGQDIVVCAQDERSKMRTIAPNKFQITIWPRGYFNVPAGKTLTGVDYYFTDQGGTVKVGFGNVSTVPFKIKFLCD</sequence>
<proteinExistence type="predicted"/>
<protein>
    <submittedName>
        <fullName evidence="1">DUF4961 domain-containing protein</fullName>
    </submittedName>
</protein>
<gene>
    <name evidence="1" type="ORF">IDJ75_16105</name>
</gene>